<dbReference type="Gene3D" id="2.40.160.200">
    <property type="entry name" value="LURP1-related"/>
    <property type="match status" value="1"/>
</dbReference>
<sequence length="161" mass="18238">MKQKLLSFRDSFKIFDEDDQLAFIAKGGFFSIRKGLTLMLPDETQVARIKQKLIAWKPTFYITLATGECCKIKKCFWPLFTSRFVLTTPKAQVTIEGDLLSHEYQFSVDGEEIAYVSKRWFSLGDSYGIEIKYEGDIPLMLAAAATIDLVNHNDGGAFDSD</sequence>
<evidence type="ECO:0000313" key="2">
    <source>
        <dbReference type="EMBL" id="REL25673.1"/>
    </source>
</evidence>
<dbReference type="RefSeq" id="WP_116006803.1">
    <property type="nucleotide sequence ID" value="NZ_QUOU01000001.1"/>
</dbReference>
<dbReference type="InterPro" id="IPR025659">
    <property type="entry name" value="Tubby-like_C"/>
</dbReference>
<proteinExistence type="inferred from homology"/>
<evidence type="ECO:0000256" key="1">
    <source>
        <dbReference type="ARBA" id="ARBA00005437"/>
    </source>
</evidence>
<organism evidence="2 3">
    <name type="scientific">Thalassotalea euphylliae</name>
    <dbReference type="NCBI Taxonomy" id="1655234"/>
    <lineage>
        <taxon>Bacteria</taxon>
        <taxon>Pseudomonadati</taxon>
        <taxon>Pseudomonadota</taxon>
        <taxon>Gammaproteobacteria</taxon>
        <taxon>Alteromonadales</taxon>
        <taxon>Colwelliaceae</taxon>
        <taxon>Thalassotalea</taxon>
    </lineage>
</organism>
<dbReference type="AlphaFoldDB" id="A0A3E0TMQ2"/>
<protein>
    <recommendedName>
        <fullName evidence="4">LURP-one-related family protein</fullName>
    </recommendedName>
</protein>
<comment type="caution">
    <text evidence="2">The sequence shown here is derived from an EMBL/GenBank/DDBJ whole genome shotgun (WGS) entry which is preliminary data.</text>
</comment>
<accession>A0A3E0TMQ2</accession>
<name>A0A3E0TMQ2_9GAMM</name>
<comment type="similarity">
    <text evidence="1">Belongs to the LOR family.</text>
</comment>
<dbReference type="OrthoDB" id="4863874at2"/>
<dbReference type="Proteomes" id="UP000256478">
    <property type="component" value="Unassembled WGS sequence"/>
</dbReference>
<dbReference type="EMBL" id="QUOU01000001">
    <property type="protein sequence ID" value="REL25673.1"/>
    <property type="molecule type" value="Genomic_DNA"/>
</dbReference>
<evidence type="ECO:0000313" key="3">
    <source>
        <dbReference type="Proteomes" id="UP000256478"/>
    </source>
</evidence>
<dbReference type="InterPro" id="IPR007612">
    <property type="entry name" value="LOR"/>
</dbReference>
<evidence type="ECO:0008006" key="4">
    <source>
        <dbReference type="Google" id="ProtNLM"/>
    </source>
</evidence>
<dbReference type="InterPro" id="IPR038595">
    <property type="entry name" value="LOR_sf"/>
</dbReference>
<dbReference type="SUPFAM" id="SSF54518">
    <property type="entry name" value="Tubby C-terminal domain-like"/>
    <property type="match status" value="1"/>
</dbReference>
<reference evidence="2 3" key="1">
    <citation type="submission" date="2018-08" db="EMBL/GenBank/DDBJ databases">
        <title>Thalassotalea euphylliae genome.</title>
        <authorList>
            <person name="Summers S."/>
            <person name="Rice S.A."/>
            <person name="Freckelton M.L."/>
            <person name="Nedved B.T."/>
            <person name="Hadfield M.G."/>
        </authorList>
    </citation>
    <scope>NUCLEOTIDE SEQUENCE [LARGE SCALE GENOMIC DNA]</scope>
    <source>
        <strain evidence="2 3">H1</strain>
    </source>
</reference>
<gene>
    <name evidence="2" type="ORF">DXX93_03285</name>
</gene>
<dbReference type="Pfam" id="PF04525">
    <property type="entry name" value="LOR"/>
    <property type="match status" value="1"/>
</dbReference>